<proteinExistence type="inferred from homology"/>
<dbReference type="PANTHER" id="PTHR33558">
    <property type="entry name" value="GLUTAREDOXIN-LIKE PROTEIN C5ORF63 HOMOLOG"/>
    <property type="match status" value="1"/>
</dbReference>
<dbReference type="InterPro" id="IPR036249">
    <property type="entry name" value="Thioredoxin-like_sf"/>
</dbReference>
<dbReference type="InterPro" id="IPR052565">
    <property type="entry name" value="Glutaredoxin-like_YDR286C"/>
</dbReference>
<keyword evidence="3" id="KW-1185">Reference proteome</keyword>
<dbReference type="Proteomes" id="UP001305779">
    <property type="component" value="Unassembled WGS sequence"/>
</dbReference>
<keyword evidence="1" id="KW-0813">Transport</keyword>
<keyword evidence="1" id="KW-0249">Electron transport</keyword>
<evidence type="ECO:0000313" key="3">
    <source>
        <dbReference type="Proteomes" id="UP001305779"/>
    </source>
</evidence>
<evidence type="ECO:0000256" key="1">
    <source>
        <dbReference type="RuleBase" id="RU363082"/>
    </source>
</evidence>
<protein>
    <recommendedName>
        <fullName evidence="1">Glutaredoxin-like protein</fullName>
    </recommendedName>
</protein>
<dbReference type="InterPro" id="IPR008554">
    <property type="entry name" value="Glutaredoxin-like"/>
</dbReference>
<dbReference type="EMBL" id="JAXOVC010000001">
    <property type="protein sequence ID" value="KAK4508586.1"/>
    <property type="molecule type" value="Genomic_DNA"/>
</dbReference>
<name>A0ABR0F5P2_ZASCE</name>
<organism evidence="2 3">
    <name type="scientific">Zasmidium cellare</name>
    <name type="common">Wine cellar mold</name>
    <name type="synonym">Racodium cellare</name>
    <dbReference type="NCBI Taxonomy" id="395010"/>
    <lineage>
        <taxon>Eukaryota</taxon>
        <taxon>Fungi</taxon>
        <taxon>Dikarya</taxon>
        <taxon>Ascomycota</taxon>
        <taxon>Pezizomycotina</taxon>
        <taxon>Dothideomycetes</taxon>
        <taxon>Dothideomycetidae</taxon>
        <taxon>Mycosphaerellales</taxon>
        <taxon>Mycosphaerellaceae</taxon>
        <taxon>Zasmidium</taxon>
    </lineage>
</organism>
<sequence>MRATARLLSQLPLRLTLFTHDHCSLCVPVKEAMSRVWDRRHFEYREVDVLDPKNSKWKTLYEFDIPVVHVDRTAALTSTDDGETTAAARKLKHRLTEAELEKVMDEVEKS</sequence>
<gene>
    <name evidence="2" type="ORF">PRZ48_002325</name>
</gene>
<accession>A0ABR0F5P2</accession>
<reference evidence="2 3" key="1">
    <citation type="journal article" date="2023" name="G3 (Bethesda)">
        <title>A chromosome-level genome assembly of Zasmidium syzygii isolated from banana leaves.</title>
        <authorList>
            <person name="van Westerhoven A.C."/>
            <person name="Mehrabi R."/>
            <person name="Talebi R."/>
            <person name="Steentjes M.B.F."/>
            <person name="Corcolon B."/>
            <person name="Chong P.A."/>
            <person name="Kema G.H.J."/>
            <person name="Seidl M.F."/>
        </authorList>
    </citation>
    <scope>NUCLEOTIDE SEQUENCE [LARGE SCALE GENOMIC DNA]</scope>
    <source>
        <strain evidence="2 3">P124</strain>
    </source>
</reference>
<dbReference type="Pfam" id="PF05768">
    <property type="entry name" value="Glrx-like"/>
    <property type="match status" value="1"/>
</dbReference>
<dbReference type="PANTHER" id="PTHR33558:SF1">
    <property type="entry name" value="GLUTAREDOXIN-LIKE PROTEIN C5ORF63 HOMOLOG"/>
    <property type="match status" value="1"/>
</dbReference>
<comment type="similarity">
    <text evidence="1">Belongs to the glutaredoxin family.</text>
</comment>
<evidence type="ECO:0000313" key="2">
    <source>
        <dbReference type="EMBL" id="KAK4508586.1"/>
    </source>
</evidence>
<dbReference type="SUPFAM" id="SSF52833">
    <property type="entry name" value="Thioredoxin-like"/>
    <property type="match status" value="1"/>
</dbReference>
<comment type="caution">
    <text evidence="2">The sequence shown here is derived from an EMBL/GenBank/DDBJ whole genome shotgun (WGS) entry which is preliminary data.</text>
</comment>
<dbReference type="Gene3D" id="3.40.30.10">
    <property type="entry name" value="Glutaredoxin"/>
    <property type="match status" value="1"/>
</dbReference>